<organism evidence="2">
    <name type="scientific">Streptococcus criceti</name>
    <dbReference type="NCBI Taxonomy" id="1333"/>
    <lineage>
        <taxon>Bacteria</taxon>
        <taxon>Bacillati</taxon>
        <taxon>Bacillota</taxon>
        <taxon>Bacilli</taxon>
        <taxon>Lactobacillales</taxon>
        <taxon>Streptococcaceae</taxon>
        <taxon>Streptococcus</taxon>
    </lineage>
</organism>
<protein>
    <recommendedName>
        <fullName evidence="3">Integral membrane protein</fullName>
    </recommendedName>
</protein>
<name>B7X9G8_STRCG</name>
<dbReference type="InterPro" id="IPR010178">
    <property type="entry name" value="Lit"/>
</dbReference>
<feature type="transmembrane region" description="Helical" evidence="1">
    <location>
        <begin position="179"/>
        <end position="201"/>
    </location>
</feature>
<keyword evidence="1" id="KW-0472">Membrane</keyword>
<proteinExistence type="predicted"/>
<dbReference type="AlphaFoldDB" id="B7X9G8"/>
<feature type="transmembrane region" description="Helical" evidence="1">
    <location>
        <begin position="90"/>
        <end position="109"/>
    </location>
</feature>
<sequence>MKDKLKLVGFALWLLSLAILLTIYLAWAIYPLENHWLNLASLRGLSSQQLLHNFHQLMGYLTLPWVTKLKMSNFPSSADGLAHFRDVKHLFHLDQAIFLLGLVPSWLYFRRQLRIKSFWLSSRVFSGLATLPVLLGILAFFIGFDQFFTLFHHLLFPGATNWLFNPYTDPIIWVLPEDYFLHCFILFFVLYEIVMLGCFWLSKGSLQAYRKEQENGVVSK</sequence>
<reference evidence="2" key="1">
    <citation type="journal article" date="2012" name="J. Microbiol.">
        <title>Identification and Characterization of an Autolysin Gene, atlA, from Streptococcus criceti.</title>
        <authorList>
            <person name="Tamura H."/>
            <person name="Yamada A."/>
            <person name="Kato H."/>
        </authorList>
    </citation>
    <scope>NUCLEOTIDE SEQUENCE</scope>
    <source>
        <strain evidence="2">E49</strain>
    </source>
</reference>
<dbReference type="RefSeq" id="WP_004228935.1">
    <property type="nucleotide sequence ID" value="NZ_UHFB01000003.1"/>
</dbReference>
<accession>B7X9G8</accession>
<dbReference type="EMBL" id="AB381882">
    <property type="protein sequence ID" value="BAH11112.1"/>
    <property type="molecule type" value="Genomic_DNA"/>
</dbReference>
<evidence type="ECO:0000256" key="1">
    <source>
        <dbReference type="SAM" id="Phobius"/>
    </source>
</evidence>
<keyword evidence="1" id="KW-0812">Transmembrane</keyword>
<dbReference type="NCBIfam" id="TIGR01906">
    <property type="entry name" value="integ_TIGR01906"/>
    <property type="match status" value="1"/>
</dbReference>
<feature type="transmembrane region" description="Helical" evidence="1">
    <location>
        <begin position="121"/>
        <end position="144"/>
    </location>
</feature>
<dbReference type="Pfam" id="PF07314">
    <property type="entry name" value="Lit"/>
    <property type="match status" value="1"/>
</dbReference>
<keyword evidence="1" id="KW-1133">Transmembrane helix</keyword>
<evidence type="ECO:0008006" key="3">
    <source>
        <dbReference type="Google" id="ProtNLM"/>
    </source>
</evidence>
<evidence type="ECO:0000313" key="2">
    <source>
        <dbReference type="EMBL" id="BAH11112.1"/>
    </source>
</evidence>
<feature type="transmembrane region" description="Helical" evidence="1">
    <location>
        <begin position="7"/>
        <end position="30"/>
    </location>
</feature>